<evidence type="ECO:0000256" key="1">
    <source>
        <dbReference type="ARBA" id="ARBA00009835"/>
    </source>
</evidence>
<evidence type="ECO:0000259" key="7">
    <source>
        <dbReference type="Pfam" id="PF17048"/>
    </source>
</evidence>
<keyword evidence="3" id="KW-0746">Sphingolipid metabolism</keyword>
<evidence type="ECO:0000313" key="9">
    <source>
        <dbReference type="Proteomes" id="UP001143304"/>
    </source>
</evidence>
<evidence type="ECO:0000256" key="5">
    <source>
        <dbReference type="SAM" id="SignalP"/>
    </source>
</evidence>
<dbReference type="Proteomes" id="UP001143304">
    <property type="component" value="Unassembled WGS sequence"/>
</dbReference>
<proteinExistence type="inferred from homology"/>
<organism evidence="8 9">
    <name type="scientific">Candidatus Marimicrobium litorale</name>
    <dbReference type="NCBI Taxonomy" id="2518991"/>
    <lineage>
        <taxon>Bacteria</taxon>
        <taxon>Pseudomonadati</taxon>
        <taxon>Pseudomonadota</taxon>
        <taxon>Gammaproteobacteria</taxon>
        <taxon>Cellvibrionales</taxon>
        <taxon>Halieaceae</taxon>
        <taxon>Marimicrobium</taxon>
    </lineage>
</organism>
<dbReference type="InterPro" id="IPR038445">
    <property type="entry name" value="NCDase_C_sf"/>
</dbReference>
<evidence type="ECO:0000259" key="6">
    <source>
        <dbReference type="Pfam" id="PF04734"/>
    </source>
</evidence>
<dbReference type="PANTHER" id="PTHR12670:SF1">
    <property type="entry name" value="NEUTRAL CERAMIDASE"/>
    <property type="match status" value="1"/>
</dbReference>
<dbReference type="InterPro" id="IPR031331">
    <property type="entry name" value="NEUT/ALK_ceramidase_C"/>
</dbReference>
<keyword evidence="9" id="KW-1185">Reference proteome</keyword>
<reference evidence="8" key="1">
    <citation type="submission" date="2019-02" db="EMBL/GenBank/DDBJ databases">
        <authorList>
            <person name="Li S.-H."/>
        </authorList>
    </citation>
    <scope>NUCLEOTIDE SEQUENCE</scope>
    <source>
        <strain evidence="8">IMCC11814</strain>
    </source>
</reference>
<name>A0ABT3T8L2_9GAMM</name>
<comment type="caution">
    <text evidence="8">The sequence shown here is derived from an EMBL/GenBank/DDBJ whole genome shotgun (WGS) entry which is preliminary data.</text>
</comment>
<feature type="domain" description="Neutral/alkaline non-lysosomal ceramidase N-terminal" evidence="6">
    <location>
        <begin position="38"/>
        <end position="518"/>
    </location>
</feature>
<feature type="compositionally biased region" description="Basic and acidic residues" evidence="4">
    <location>
        <begin position="554"/>
        <end position="566"/>
    </location>
</feature>
<evidence type="ECO:0000256" key="2">
    <source>
        <dbReference type="ARBA" id="ARBA00022801"/>
    </source>
</evidence>
<dbReference type="Pfam" id="PF17048">
    <property type="entry name" value="Ceramidse_alk_C"/>
    <property type="match status" value="1"/>
</dbReference>
<dbReference type="Gene3D" id="2.60.40.2300">
    <property type="entry name" value="Neutral/alkaline non-lysosomal ceramidase, C-terminal domain"/>
    <property type="match status" value="1"/>
</dbReference>
<dbReference type="EC" id="3.5.1.23" evidence="3"/>
<dbReference type="PANTHER" id="PTHR12670">
    <property type="entry name" value="CERAMIDASE"/>
    <property type="match status" value="1"/>
</dbReference>
<evidence type="ECO:0000256" key="4">
    <source>
        <dbReference type="SAM" id="MobiDB-lite"/>
    </source>
</evidence>
<dbReference type="InterPro" id="IPR031329">
    <property type="entry name" value="NEUT/ALK_ceramidase_N"/>
</dbReference>
<evidence type="ECO:0000313" key="8">
    <source>
        <dbReference type="EMBL" id="MCX2978621.1"/>
    </source>
</evidence>
<keyword evidence="3" id="KW-0443">Lipid metabolism</keyword>
<feature type="domain" description="Neutral/alkaline non-lysosomal ceramidase C-terminal" evidence="7">
    <location>
        <begin position="521"/>
        <end position="674"/>
    </location>
</feature>
<accession>A0ABT3T8L2</accession>
<feature type="signal peptide" evidence="5">
    <location>
        <begin position="1"/>
        <end position="20"/>
    </location>
</feature>
<dbReference type="Pfam" id="PF04734">
    <property type="entry name" value="Ceramidase_alk"/>
    <property type="match status" value="1"/>
</dbReference>
<comment type="catalytic activity">
    <reaction evidence="3">
        <text>an N-acylsphing-4-enine + H2O = sphing-4-enine + a fatty acid</text>
        <dbReference type="Rhea" id="RHEA:20856"/>
        <dbReference type="ChEBI" id="CHEBI:15377"/>
        <dbReference type="ChEBI" id="CHEBI:28868"/>
        <dbReference type="ChEBI" id="CHEBI:52639"/>
        <dbReference type="ChEBI" id="CHEBI:57756"/>
        <dbReference type="EC" id="3.5.1.23"/>
    </reaction>
</comment>
<dbReference type="RefSeq" id="WP_279250318.1">
    <property type="nucleotide sequence ID" value="NZ_SHNO01000001.1"/>
</dbReference>
<gene>
    <name evidence="8" type="ORF">EYC82_14735</name>
</gene>
<comment type="similarity">
    <text evidence="1 3">Belongs to the neutral ceramidase family.</text>
</comment>
<dbReference type="InterPro" id="IPR006823">
    <property type="entry name" value="Ceramidase_alk"/>
</dbReference>
<sequence length="678" mass="74174">MNAFISGALSFLLFIASASARIEVDTFVEETELSANHYLVGRGVADVTGPVVGLPLWGFGRPDQIGEGLHIRLFSRAFVIGELNDPAQRLVFASVDLGSIDHHVVLAVVEILQARYGNIYGLHNVIISATHTHAGPTGYWHSRTDTGLDGGFYPEHYVAIVEGIADSIIRAHDDLEPGNVFVNTGRVENGGANRSAVAYLANPADERARYTDNTNKTMTLLKFTDETGDIGLINWYALHPTAMNYYNRLVSGDHKGYASLAVEQAHATPLRAENGFVAAFAQSDPGDVTPNLNLDNTGPGETDVETTKMMGERQVASAYALFESAKEQLSGPIDSRQVYVSLANYAVDDRFTGSGVQHTCPSAYGYSFAGGSTEDGGGHFLFEEGMTEQSVWRDWLIRLVTGAPAWTEEVRLCQAPKAILFETGSQNPPLQSQVHSVTVARIGQFVILAMPGEVTTMAGRRLRDTVMSELDGSAKHIVLAGYVNEFAGYITTPEEYDLQQYEAAHNLHGRWSLPAYQQVVSQLAAALRADQEIASQQTYDDWRGRSTELALPYREDSADHGDRKAGDVVSPVRDNYTPADTVTAEFLSADPSKNYATGNNFFEVRRKETAGWQTVATDAEWSTRVSWRFQGNRAIAMLEWKIPEDIAAGTYQMRHLGVDKNGHNFVGTTNAFSVSPKD</sequence>
<keyword evidence="5" id="KW-0732">Signal</keyword>
<feature type="region of interest" description="Disordered" evidence="4">
    <location>
        <begin position="554"/>
        <end position="574"/>
    </location>
</feature>
<dbReference type="EMBL" id="SHNO01000001">
    <property type="protein sequence ID" value="MCX2978621.1"/>
    <property type="molecule type" value="Genomic_DNA"/>
</dbReference>
<protein>
    <recommendedName>
        <fullName evidence="3">Neutral ceramidase</fullName>
        <ecNumber evidence="3">3.5.1.23</ecNumber>
    </recommendedName>
</protein>
<evidence type="ECO:0000256" key="3">
    <source>
        <dbReference type="RuleBase" id="RU366019"/>
    </source>
</evidence>
<keyword evidence="2 3" id="KW-0378">Hydrolase</keyword>
<feature type="chain" id="PRO_5045721465" description="Neutral ceramidase" evidence="5">
    <location>
        <begin position="21"/>
        <end position="678"/>
    </location>
</feature>